<evidence type="ECO:0000313" key="3">
    <source>
        <dbReference type="EMBL" id="MXP27101.1"/>
    </source>
</evidence>
<dbReference type="EMBL" id="WTYQ01000006">
    <property type="protein sequence ID" value="MXP27101.1"/>
    <property type="molecule type" value="Genomic_DNA"/>
</dbReference>
<name>A0A845ADP7_9SPHN</name>
<feature type="domain" description="Beta-lactamase-related" evidence="2">
    <location>
        <begin position="116"/>
        <end position="390"/>
    </location>
</feature>
<feature type="signal peptide" evidence="1">
    <location>
        <begin position="1"/>
        <end position="32"/>
    </location>
</feature>
<dbReference type="Proteomes" id="UP000460561">
    <property type="component" value="Unassembled WGS sequence"/>
</dbReference>
<protein>
    <submittedName>
        <fullName evidence="3">Serine hydrolase</fullName>
    </submittedName>
</protein>
<accession>A0A845ADP7</accession>
<keyword evidence="3" id="KW-0378">Hydrolase</keyword>
<keyword evidence="1" id="KW-0732">Signal</keyword>
<dbReference type="OrthoDB" id="9814204at2"/>
<dbReference type="Pfam" id="PF00144">
    <property type="entry name" value="Beta-lactamase"/>
    <property type="match status" value="1"/>
</dbReference>
<proteinExistence type="predicted"/>
<dbReference type="RefSeq" id="WP_160740310.1">
    <property type="nucleotide sequence ID" value="NZ_WTYQ01000006.1"/>
</dbReference>
<evidence type="ECO:0000313" key="4">
    <source>
        <dbReference type="Proteomes" id="UP000460561"/>
    </source>
</evidence>
<evidence type="ECO:0000259" key="2">
    <source>
        <dbReference type="Pfam" id="PF00144"/>
    </source>
</evidence>
<gene>
    <name evidence="3" type="ORF">GRI39_13790</name>
</gene>
<dbReference type="SUPFAM" id="SSF56601">
    <property type="entry name" value="beta-lactamase/transpeptidase-like"/>
    <property type="match status" value="1"/>
</dbReference>
<dbReference type="InterPro" id="IPR050789">
    <property type="entry name" value="Diverse_Enzym_Activities"/>
</dbReference>
<organism evidence="3 4">
    <name type="scientific">Altericroceibacterium indicum</name>
    <dbReference type="NCBI Taxonomy" id="374177"/>
    <lineage>
        <taxon>Bacteria</taxon>
        <taxon>Pseudomonadati</taxon>
        <taxon>Pseudomonadota</taxon>
        <taxon>Alphaproteobacteria</taxon>
        <taxon>Sphingomonadales</taxon>
        <taxon>Erythrobacteraceae</taxon>
        <taxon>Altericroceibacterium</taxon>
    </lineage>
</organism>
<evidence type="ECO:0000256" key="1">
    <source>
        <dbReference type="SAM" id="SignalP"/>
    </source>
</evidence>
<dbReference type="PANTHER" id="PTHR43283">
    <property type="entry name" value="BETA-LACTAMASE-RELATED"/>
    <property type="match status" value="1"/>
</dbReference>
<dbReference type="InterPro" id="IPR012338">
    <property type="entry name" value="Beta-lactam/transpept-like"/>
</dbReference>
<dbReference type="AlphaFoldDB" id="A0A845ADP7"/>
<sequence>MYERKRLYGAGRAALLAATAALSLVCTETALAQDNTDLAASEPTPAIQELRRIFMNDSINALTFHSIDSIFYTLPVKAGKIASPLSRDEHPLNFTYDFQGQTHTPEQFLERTYTNALLVMKGDDIIYENYRNFTGPDTHFLSMSMAKSITSILVGAALEDGYIKSLDDTVETYVPELIGTAYEGATVEDLLEMKSGANRPDSYRPEPGTPSAKLREEILVYNRRRIVEEAFMVDKIAEPGTIFQYSTLNTNLLGWILERATGKPIDQYMSERIWVPLGAQADGFFLTDGPPGVGRSTNGMGFNATLRDYARLGQMMLHEGRVGERQIISPEWVRTSTVTTGPEPVSADEHWGYRYQWWTLADSNAYMAIGLQGQFIYVDPDTQTVVVKLSYLPLATAEAGYLESEAFFRAVSNWEPTRP</sequence>
<feature type="chain" id="PRO_5032587641" evidence="1">
    <location>
        <begin position="33"/>
        <end position="419"/>
    </location>
</feature>
<reference evidence="3 4" key="1">
    <citation type="submission" date="2019-12" db="EMBL/GenBank/DDBJ databases">
        <title>Genomic-based taxomic classification of the family Erythrobacteraceae.</title>
        <authorList>
            <person name="Xu L."/>
        </authorList>
    </citation>
    <scope>NUCLEOTIDE SEQUENCE [LARGE SCALE GENOMIC DNA]</scope>
    <source>
        <strain evidence="3 4">DSM 18604</strain>
    </source>
</reference>
<comment type="caution">
    <text evidence="3">The sequence shown here is derived from an EMBL/GenBank/DDBJ whole genome shotgun (WGS) entry which is preliminary data.</text>
</comment>
<dbReference type="GO" id="GO:0016787">
    <property type="term" value="F:hydrolase activity"/>
    <property type="evidence" value="ECO:0007669"/>
    <property type="project" value="UniProtKB-KW"/>
</dbReference>
<dbReference type="PANTHER" id="PTHR43283:SF14">
    <property type="entry name" value="BLL8153 PROTEIN"/>
    <property type="match status" value="1"/>
</dbReference>
<keyword evidence="4" id="KW-1185">Reference proteome</keyword>
<dbReference type="Gene3D" id="3.40.710.10">
    <property type="entry name" value="DD-peptidase/beta-lactamase superfamily"/>
    <property type="match status" value="1"/>
</dbReference>
<dbReference type="InterPro" id="IPR001466">
    <property type="entry name" value="Beta-lactam-related"/>
</dbReference>